<keyword evidence="2" id="KW-0560">Oxidoreductase</keyword>
<dbReference type="PANTHER" id="PTHR42991">
    <property type="entry name" value="ALDEHYDE DEHYDROGENASE"/>
    <property type="match status" value="1"/>
</dbReference>
<dbReference type="Gene3D" id="3.40.605.10">
    <property type="entry name" value="Aldehyde Dehydrogenase, Chain A, domain 1"/>
    <property type="match status" value="1"/>
</dbReference>
<organism evidence="4 5">
    <name type="scientific">Leptospirillum ferrodiazotrophum</name>
    <dbReference type="NCBI Taxonomy" id="412449"/>
    <lineage>
        <taxon>Bacteria</taxon>
        <taxon>Pseudomonadati</taxon>
        <taxon>Nitrospirota</taxon>
        <taxon>Nitrospiria</taxon>
        <taxon>Nitrospirales</taxon>
        <taxon>Nitrospiraceae</taxon>
        <taxon>Leptospirillum</taxon>
    </lineage>
</organism>
<sequence length="499" mass="53756">MAEPLLSRTPVPFLVGGRWETGTLPPHELQSFTGTLPHPLVAMEKKDGSWEVARPGTDHLQSALDAIAKGQEILSHLPPYRRRAILEETARGIEENRTSLAHLITAEVGKPSSAALFEVDRAIATFRVAADLSTTTGHHFQPGNLVPQGTGMVGLVERVSAGPVLAITPYNFPLNLLAHKVAPAIATGSALVVKPAPRGMTTALVLGEILLAAGMPPEALSILPCDLPDTQRLIDHPALPVISFTGSATVGWQIRDRVPRKKVLLELGGAAAVMILEDGMTGDLPDRLIAGAFAYSGQVCISIQRILVARPLLEPLCALLREKTEALERDGKIGRPDSPRTLVAPLITRSHADNVRRKVEEAIASGAKPLTALRQEGALLYPVFLKGTGADWPIEQEEVFGPVATINPFDTPEEAIERINRSRYGIQAGIFTREIDRAFGWARAIDAGGVLINEIPTFRLDHWPYGGIKESGSGFEGIAYAMEEMSRPRLLAFRLPAGS</sequence>
<keyword evidence="5" id="KW-1185">Reference proteome</keyword>
<dbReference type="GO" id="GO:0008911">
    <property type="term" value="F:lactaldehyde dehydrogenase (NAD+) activity"/>
    <property type="evidence" value="ECO:0007669"/>
    <property type="project" value="TreeGrafter"/>
</dbReference>
<evidence type="ECO:0000259" key="3">
    <source>
        <dbReference type="Pfam" id="PF00171"/>
    </source>
</evidence>
<dbReference type="SUPFAM" id="SSF53720">
    <property type="entry name" value="ALDH-like"/>
    <property type="match status" value="1"/>
</dbReference>
<protein>
    <submittedName>
        <fullName evidence="4">Aldehyde dehydrogenase</fullName>
    </submittedName>
</protein>
<proteinExistence type="inferred from homology"/>
<name>C6HXU8_9BACT</name>
<dbReference type="InterPro" id="IPR016161">
    <property type="entry name" value="Ald_DH/histidinol_DH"/>
</dbReference>
<dbReference type="Proteomes" id="UP000009374">
    <property type="component" value="Unassembled WGS sequence"/>
</dbReference>
<dbReference type="InterPro" id="IPR016162">
    <property type="entry name" value="Ald_DH_N"/>
</dbReference>
<evidence type="ECO:0000256" key="2">
    <source>
        <dbReference type="ARBA" id="ARBA00023002"/>
    </source>
</evidence>
<dbReference type="EMBL" id="GG693875">
    <property type="protein sequence ID" value="EES52560.1"/>
    <property type="molecule type" value="Genomic_DNA"/>
</dbReference>
<gene>
    <name evidence="4" type="ORF">UBAL3_93200061</name>
</gene>
<evidence type="ECO:0000313" key="4">
    <source>
        <dbReference type="EMBL" id="EES52560.1"/>
    </source>
</evidence>
<reference evidence="4 5" key="1">
    <citation type="journal article" date="2009" name="Appl. Environ. Microbiol.">
        <title>Community genomic and proteomic analyses of chemoautotrophic iron-oxidizing "Leptospirillum rubarum" (Group II) and "Leptospirillum ferrodiazotrophum" (Group III) bacteria in acid mine drainage biofilms.</title>
        <authorList>
            <person name="Goltsman D.S."/>
            <person name="Denef V.J."/>
            <person name="Singer S.W."/>
            <person name="VerBerkmoes N.C."/>
            <person name="Lefsrud M."/>
            <person name="Mueller R.S."/>
            <person name="Dick G.J."/>
            <person name="Sun C.L."/>
            <person name="Wheeler K.E."/>
            <person name="Zemla A."/>
            <person name="Baker B.J."/>
            <person name="Hauser L."/>
            <person name="Land M."/>
            <person name="Shah M.B."/>
            <person name="Thelen M.P."/>
            <person name="Hettich R.L."/>
            <person name="Banfield J.F."/>
        </authorList>
    </citation>
    <scope>NUCLEOTIDE SEQUENCE [LARGE SCALE GENOMIC DNA]</scope>
</reference>
<dbReference type="Pfam" id="PF00171">
    <property type="entry name" value="Aldedh"/>
    <property type="match status" value="1"/>
</dbReference>
<evidence type="ECO:0000256" key="1">
    <source>
        <dbReference type="ARBA" id="ARBA00009986"/>
    </source>
</evidence>
<evidence type="ECO:0000313" key="5">
    <source>
        <dbReference type="Proteomes" id="UP000009374"/>
    </source>
</evidence>
<accession>C6HXU8</accession>
<dbReference type="PANTHER" id="PTHR42991:SF1">
    <property type="entry name" value="ALDEHYDE DEHYDROGENASE"/>
    <property type="match status" value="1"/>
</dbReference>
<dbReference type="AlphaFoldDB" id="C6HXU8"/>
<dbReference type="Gene3D" id="3.40.309.10">
    <property type="entry name" value="Aldehyde Dehydrogenase, Chain A, domain 2"/>
    <property type="match status" value="1"/>
</dbReference>
<comment type="similarity">
    <text evidence="1">Belongs to the aldehyde dehydrogenase family.</text>
</comment>
<dbReference type="InterPro" id="IPR051020">
    <property type="entry name" value="ALDH-related_metabolic_enz"/>
</dbReference>
<dbReference type="InterPro" id="IPR015590">
    <property type="entry name" value="Aldehyde_DH_dom"/>
</dbReference>
<dbReference type="InterPro" id="IPR016163">
    <property type="entry name" value="Ald_DH_C"/>
</dbReference>
<feature type="domain" description="Aldehyde dehydrogenase" evidence="3">
    <location>
        <begin position="50"/>
        <end position="488"/>
    </location>
</feature>